<keyword evidence="9 11" id="KW-0472">Membrane</keyword>
<evidence type="ECO:0000313" key="13">
    <source>
        <dbReference type="Proteomes" id="UP000319809"/>
    </source>
</evidence>
<evidence type="ECO:0000256" key="1">
    <source>
        <dbReference type="ARBA" id="ARBA00004141"/>
    </source>
</evidence>
<dbReference type="Proteomes" id="UP000319809">
    <property type="component" value="Chromosome"/>
</dbReference>
<evidence type="ECO:0000313" key="12">
    <source>
        <dbReference type="EMBL" id="QDE30812.1"/>
    </source>
</evidence>
<evidence type="ECO:0000256" key="2">
    <source>
        <dbReference type="ARBA" id="ARBA00022448"/>
    </source>
</evidence>
<dbReference type="GO" id="GO:0009675">
    <property type="term" value="F:high-affinity sulfate:proton symporter activity"/>
    <property type="evidence" value="ECO:0007669"/>
    <property type="project" value="TreeGrafter"/>
</dbReference>
<dbReference type="GO" id="GO:0000103">
    <property type="term" value="P:sulfate assimilation"/>
    <property type="evidence" value="ECO:0007669"/>
    <property type="project" value="InterPro"/>
</dbReference>
<evidence type="ECO:0000256" key="6">
    <source>
        <dbReference type="ARBA" id="ARBA00022692"/>
    </source>
</evidence>
<dbReference type="PANTHER" id="PTHR37468:SF1">
    <property type="entry name" value="SULFATE TRANSPORTER CYSZ"/>
    <property type="match status" value="1"/>
</dbReference>
<dbReference type="NCBIfam" id="NF003433">
    <property type="entry name" value="PRK04949.1"/>
    <property type="match status" value="1"/>
</dbReference>
<feature type="transmembrane region" description="Helical" evidence="11">
    <location>
        <begin position="31"/>
        <end position="51"/>
    </location>
</feature>
<comment type="similarity">
    <text evidence="11">Belongs to the CysZ family.</text>
</comment>
<keyword evidence="8 11" id="KW-0764">Sulfate transport</keyword>
<proteinExistence type="inferred from homology"/>
<feature type="transmembrane region" description="Helical" evidence="11">
    <location>
        <begin position="71"/>
        <end position="92"/>
    </location>
</feature>
<dbReference type="KEGG" id="spol:FH971_07430"/>
<gene>
    <name evidence="11 12" type="primary">cysZ</name>
    <name evidence="12" type="ORF">FH971_07430</name>
</gene>
<evidence type="ECO:0000256" key="11">
    <source>
        <dbReference type="HAMAP-Rule" id="MF_00468"/>
    </source>
</evidence>
<accession>A0A4Y5YDI4</accession>
<reference evidence="12 13" key="1">
    <citation type="submission" date="2019-06" db="EMBL/GenBank/DDBJ databases">
        <title>The genome of Shewanella sp. SM1901.</title>
        <authorList>
            <person name="Cha Q."/>
        </authorList>
    </citation>
    <scope>NUCLEOTIDE SEQUENCE [LARGE SCALE GENOMIC DNA]</scope>
    <source>
        <strain evidence="12 13">SM1901</strain>
    </source>
</reference>
<evidence type="ECO:0000256" key="7">
    <source>
        <dbReference type="ARBA" id="ARBA00022989"/>
    </source>
</evidence>
<keyword evidence="13" id="KW-1185">Reference proteome</keyword>
<keyword evidence="6 11" id="KW-0812">Transmembrane</keyword>
<keyword evidence="7 11" id="KW-1133">Transmembrane helix</keyword>
<organism evidence="12 13">
    <name type="scientific">Shewanella polaris</name>
    <dbReference type="NCBI Taxonomy" id="2588449"/>
    <lineage>
        <taxon>Bacteria</taxon>
        <taxon>Pseudomonadati</taxon>
        <taxon>Pseudomonadota</taxon>
        <taxon>Gammaproteobacteria</taxon>
        <taxon>Alteromonadales</taxon>
        <taxon>Shewanellaceae</taxon>
        <taxon>Shewanella</taxon>
    </lineage>
</organism>
<keyword evidence="4 11" id="KW-0997">Cell inner membrane</keyword>
<keyword evidence="2 11" id="KW-0813">Transport</keyword>
<name>A0A4Y5YDI4_9GAMM</name>
<evidence type="ECO:0000256" key="3">
    <source>
        <dbReference type="ARBA" id="ARBA00022475"/>
    </source>
</evidence>
<protein>
    <recommendedName>
        <fullName evidence="11">Sulfate transporter CysZ</fullName>
    </recommendedName>
</protein>
<sequence length="257" mass="29361">MVNNSQTVKKSGVNYFLQGFQLIKKPGLRSFVFIPLMINLVLFAGAMYLALGQLTELFDWMNGQLPNYLSWLHFLLWPLAVLTMLVVMSFIFSSVMNWLAAPFNGLLAEKVEQYLTGKNLNTGTSMDMVKDLPRVLGREWTKLKYYLPRALIFLVLFWVPVIGQTAAPILWFLFTAWMMAIQYCDYPFDNHKVSFDDMKFALKNTKGSSYSFGAAVTLFSMIPIVNFIVMPVAICGATSMWVDKYREAYKNPMIAPD</sequence>
<evidence type="ECO:0000256" key="10">
    <source>
        <dbReference type="ARBA" id="ARBA00023192"/>
    </source>
</evidence>
<evidence type="ECO:0000256" key="8">
    <source>
        <dbReference type="ARBA" id="ARBA00023032"/>
    </source>
</evidence>
<dbReference type="GO" id="GO:0019344">
    <property type="term" value="P:cysteine biosynthetic process"/>
    <property type="evidence" value="ECO:0007669"/>
    <property type="project" value="UniProtKB-UniRule"/>
</dbReference>
<evidence type="ECO:0000256" key="4">
    <source>
        <dbReference type="ARBA" id="ARBA00022519"/>
    </source>
</evidence>
<keyword evidence="3 11" id="KW-1003">Cell membrane</keyword>
<dbReference type="InterPro" id="IPR022985">
    <property type="entry name" value="Sulfate_CysZ"/>
</dbReference>
<dbReference type="AlphaFoldDB" id="A0A4Y5YDI4"/>
<dbReference type="EMBL" id="CP041036">
    <property type="protein sequence ID" value="QDE30812.1"/>
    <property type="molecule type" value="Genomic_DNA"/>
</dbReference>
<dbReference type="PANTHER" id="PTHR37468">
    <property type="entry name" value="SULFATE TRANSPORTER CYSZ"/>
    <property type="match status" value="1"/>
</dbReference>
<feature type="transmembrane region" description="Helical" evidence="11">
    <location>
        <begin position="146"/>
        <end position="163"/>
    </location>
</feature>
<dbReference type="GO" id="GO:0005886">
    <property type="term" value="C:plasma membrane"/>
    <property type="evidence" value="ECO:0007669"/>
    <property type="project" value="UniProtKB-SubCell"/>
</dbReference>
<comment type="function">
    <text evidence="11">High affinity, high specificity proton-dependent sulfate transporter, which mediates sulfate uptake. Provides the sulfur source for the cysteine synthesis pathway.</text>
</comment>
<dbReference type="InterPro" id="IPR050480">
    <property type="entry name" value="CysZ-like"/>
</dbReference>
<keyword evidence="5 11" id="KW-0028">Amino-acid biosynthesis</keyword>
<dbReference type="HAMAP" id="MF_00468">
    <property type="entry name" value="CysZ"/>
    <property type="match status" value="1"/>
</dbReference>
<evidence type="ECO:0000256" key="5">
    <source>
        <dbReference type="ARBA" id="ARBA00022605"/>
    </source>
</evidence>
<dbReference type="RefSeq" id="WP_137221390.1">
    <property type="nucleotide sequence ID" value="NZ_CP041036.1"/>
</dbReference>
<evidence type="ECO:0000256" key="9">
    <source>
        <dbReference type="ARBA" id="ARBA00023136"/>
    </source>
</evidence>
<dbReference type="Pfam" id="PF07264">
    <property type="entry name" value="EI24"/>
    <property type="match status" value="1"/>
</dbReference>
<comment type="subcellular location">
    <subcellularLocation>
        <location evidence="11">Cell inner membrane</location>
        <topology evidence="11">Multi-pass membrane protein</topology>
    </subcellularLocation>
    <subcellularLocation>
        <location evidence="1">Membrane</location>
        <topology evidence="1">Multi-pass membrane protein</topology>
    </subcellularLocation>
</comment>
<feature type="transmembrane region" description="Helical" evidence="11">
    <location>
        <begin position="209"/>
        <end position="242"/>
    </location>
</feature>
<keyword evidence="10 11" id="KW-0198">Cysteine biosynthesis</keyword>
<dbReference type="InterPro" id="IPR059112">
    <property type="entry name" value="CysZ/EI24"/>
</dbReference>